<proteinExistence type="predicted"/>
<dbReference type="STRING" id="27342.A0A0H2S4A9"/>
<feature type="compositionally biased region" description="Low complexity" evidence="1">
    <location>
        <begin position="190"/>
        <end position="218"/>
    </location>
</feature>
<keyword evidence="3" id="KW-1185">Reference proteome</keyword>
<dbReference type="EMBL" id="KQ085915">
    <property type="protein sequence ID" value="KLO16523.1"/>
    <property type="molecule type" value="Genomic_DNA"/>
</dbReference>
<name>A0A0H2S4A9_9AGAM</name>
<accession>A0A0H2S4A9</accession>
<gene>
    <name evidence="2" type="ORF">SCHPADRAFT_926514</name>
</gene>
<dbReference type="AlphaFoldDB" id="A0A0H2S4A9"/>
<evidence type="ECO:0000256" key="1">
    <source>
        <dbReference type="SAM" id="MobiDB-lite"/>
    </source>
</evidence>
<dbReference type="Proteomes" id="UP000053477">
    <property type="component" value="Unassembled WGS sequence"/>
</dbReference>
<dbReference type="GO" id="GO:0030014">
    <property type="term" value="C:CCR4-NOT complex"/>
    <property type="evidence" value="ECO:0007669"/>
    <property type="project" value="InterPro"/>
</dbReference>
<sequence length="430" mass="46845">MRPAPAAYYKSAVAPAPPSSDQVRSSVLHLLAKAFTLPCLAAAQAFTQMVQPTARFQIALDNVLPLLTGNADLIHSVARTQTPRRILASYILYSLYSDYPMVLNPFRCVFIEIFLHEREVAKLEAEQGGASETEQLVWVLWKILRGEGNDLSPYSPATLASSPLPPKLRAPNLAVEDSPVGDDDVEIHLPSPISSGSGGSVRSQGSSSAPSPIESNGSRRFSSTSTLVDAREEFIAQGMHCLLAACSRVLTLTEQRVVAMALPHFAANTFIKPHDLPTLLTLNTSLGHPVIVSLLKMVPDSTSNYNSRIAYLDVLRHLPPTLPSFDILGRLLRDGTPVVETSMEGKTTIADLVRMEVLGAFVLNCIGWVEQSERDAQEGLLCRFYNTLIKLGIVDPSSDADSVEMSHFSLSHARLEEANNLYRVLALGKF</sequence>
<dbReference type="OrthoDB" id="3226845at2759"/>
<dbReference type="InParanoid" id="A0A0H2S4A9"/>
<evidence type="ECO:0000313" key="2">
    <source>
        <dbReference type="EMBL" id="KLO16523.1"/>
    </source>
</evidence>
<dbReference type="Pfam" id="PF10155">
    <property type="entry name" value="CNOT11"/>
    <property type="match status" value="1"/>
</dbReference>
<organism evidence="2 3">
    <name type="scientific">Schizopora paradoxa</name>
    <dbReference type="NCBI Taxonomy" id="27342"/>
    <lineage>
        <taxon>Eukaryota</taxon>
        <taxon>Fungi</taxon>
        <taxon>Dikarya</taxon>
        <taxon>Basidiomycota</taxon>
        <taxon>Agaricomycotina</taxon>
        <taxon>Agaricomycetes</taxon>
        <taxon>Hymenochaetales</taxon>
        <taxon>Schizoporaceae</taxon>
        <taxon>Schizopora</taxon>
    </lineage>
</organism>
<protein>
    <submittedName>
        <fullName evidence="2">Uncharacterized protein</fullName>
    </submittedName>
</protein>
<dbReference type="InterPro" id="IPR019312">
    <property type="entry name" value="CNOT11"/>
</dbReference>
<feature type="region of interest" description="Disordered" evidence="1">
    <location>
        <begin position="185"/>
        <end position="222"/>
    </location>
</feature>
<evidence type="ECO:0000313" key="3">
    <source>
        <dbReference type="Proteomes" id="UP000053477"/>
    </source>
</evidence>
<reference evidence="2 3" key="1">
    <citation type="submission" date="2015-04" db="EMBL/GenBank/DDBJ databases">
        <title>Complete genome sequence of Schizopora paradoxa KUC8140, a cosmopolitan wood degrader in East Asia.</title>
        <authorList>
            <consortium name="DOE Joint Genome Institute"/>
            <person name="Min B."/>
            <person name="Park H."/>
            <person name="Jang Y."/>
            <person name="Kim J.-J."/>
            <person name="Kim K.H."/>
            <person name="Pangilinan J."/>
            <person name="Lipzen A."/>
            <person name="Riley R."/>
            <person name="Grigoriev I.V."/>
            <person name="Spatafora J.W."/>
            <person name="Choi I.-G."/>
        </authorList>
    </citation>
    <scope>NUCLEOTIDE SEQUENCE [LARGE SCALE GENOMIC DNA]</scope>
    <source>
        <strain evidence="2 3">KUC8140</strain>
    </source>
</reference>